<dbReference type="Gene3D" id="2.20.200.10">
    <property type="entry name" value="Outer membrane efflux proteins (OEP)"/>
    <property type="match status" value="1"/>
</dbReference>
<dbReference type="RefSeq" id="WP_079647055.1">
    <property type="nucleotide sequence ID" value="NZ_FUYM01000002.1"/>
</dbReference>
<dbReference type="GO" id="GO:0015562">
    <property type="term" value="F:efflux transmembrane transporter activity"/>
    <property type="evidence" value="ECO:0007669"/>
    <property type="project" value="InterPro"/>
</dbReference>
<evidence type="ECO:0000256" key="3">
    <source>
        <dbReference type="SAM" id="MobiDB-lite"/>
    </source>
</evidence>
<feature type="compositionally biased region" description="Gly residues" evidence="3">
    <location>
        <begin position="113"/>
        <end position="129"/>
    </location>
</feature>
<dbReference type="SUPFAM" id="SSF56954">
    <property type="entry name" value="Outer membrane efflux proteins (OEP)"/>
    <property type="match status" value="1"/>
</dbReference>
<dbReference type="PANTHER" id="PTHR30203">
    <property type="entry name" value="OUTER MEMBRANE CATION EFFLUX PROTEIN"/>
    <property type="match status" value="1"/>
</dbReference>
<protein>
    <submittedName>
        <fullName evidence="4">Outer membrane protein, multidrug efflux system</fullName>
    </submittedName>
</protein>
<proteinExistence type="inferred from homology"/>
<keyword evidence="2" id="KW-0812">Transmembrane</keyword>
<keyword evidence="2" id="KW-0564">Palmitate</keyword>
<dbReference type="PANTHER" id="PTHR30203:SF32">
    <property type="entry name" value="CATION EFFLUX SYSTEM PROTEIN CUSC"/>
    <property type="match status" value="1"/>
</dbReference>
<dbReference type="InterPro" id="IPR010131">
    <property type="entry name" value="MdtP/NodT-like"/>
</dbReference>
<comment type="subcellular location">
    <subcellularLocation>
        <location evidence="2">Cell membrane</location>
        <topology evidence="2">Lipid-anchor</topology>
    </subcellularLocation>
</comment>
<sequence>MIRRTAALLAMTALAGCSLEPAYHRPAPAVPAALPDAGQGEAPAKLDYREMFRDPRLVTLIDRALANNQDLKAALANVRSARALVTVARADLLPQIDGSAGLTTGDSSNETRGGTGNGATGGNGNGASTGGRRTTYNADLGVSWEIDLFGRLRSLNNAAFSTYLGSEAAQRGARLSLVAGVANAYLALAADRSLLAIATETRTSAAKSVELTQALLKGGVAPRTDLRQAETVLAQAEADEASLETAVAQDRNALQLLVGAAIEDDLLPASIESLDGQFAEVPAGLDSSILLRRPDVVESEYALRAANARIGAARAAFLPRIGLTALAGFASSALSSLFQGSAFTWSVAPSATLPIFDGGANLGNLRYSKAQRDLALANYQKAIQSAFRDVADALARRATIDRQLAASTRLDASARDSLFLANARYREGIDPYLNMLDAQRTAYGAARTLAQARLLKGQNLVTLYQALGGDQLIDTQATAKGGSRAWPEDAQ</sequence>
<dbReference type="Proteomes" id="UP000189818">
    <property type="component" value="Unassembled WGS sequence"/>
</dbReference>
<comment type="similarity">
    <text evidence="1 2">Belongs to the outer membrane factor (OMF) (TC 1.B.17) family.</text>
</comment>
<feature type="compositionally biased region" description="Polar residues" evidence="3">
    <location>
        <begin position="101"/>
        <end position="110"/>
    </location>
</feature>
<name>A0A1T5AXV6_9SPHN</name>
<dbReference type="PROSITE" id="PS51257">
    <property type="entry name" value="PROKAR_LIPOPROTEIN"/>
    <property type="match status" value="1"/>
</dbReference>
<dbReference type="Gene3D" id="1.20.1600.10">
    <property type="entry name" value="Outer membrane efflux proteins (OEP)"/>
    <property type="match status" value="1"/>
</dbReference>
<dbReference type="Pfam" id="PF02321">
    <property type="entry name" value="OEP"/>
    <property type="match status" value="2"/>
</dbReference>
<keyword evidence="2" id="KW-1134">Transmembrane beta strand</keyword>
<reference evidence="5" key="1">
    <citation type="submission" date="2017-02" db="EMBL/GenBank/DDBJ databases">
        <authorList>
            <person name="Varghese N."/>
            <person name="Submissions S."/>
        </authorList>
    </citation>
    <scope>NUCLEOTIDE SEQUENCE [LARGE SCALE GENOMIC DNA]</scope>
    <source>
        <strain evidence="5">UM2</strain>
    </source>
</reference>
<dbReference type="AlphaFoldDB" id="A0A1T5AXV6"/>
<keyword evidence="5" id="KW-1185">Reference proteome</keyword>
<dbReference type="OrthoDB" id="7181739at2"/>
<dbReference type="GO" id="GO:0005886">
    <property type="term" value="C:plasma membrane"/>
    <property type="evidence" value="ECO:0007669"/>
    <property type="project" value="UniProtKB-SubCell"/>
</dbReference>
<dbReference type="InterPro" id="IPR003423">
    <property type="entry name" value="OMP_efflux"/>
</dbReference>
<evidence type="ECO:0000256" key="2">
    <source>
        <dbReference type="RuleBase" id="RU362097"/>
    </source>
</evidence>
<gene>
    <name evidence="4" type="ORF">SAMN06295920_102302</name>
</gene>
<accession>A0A1T5AXV6</accession>
<dbReference type="STRING" id="439228.SAMN06295920_102302"/>
<keyword evidence="2" id="KW-0472">Membrane</keyword>
<dbReference type="EMBL" id="FUYM01000002">
    <property type="protein sequence ID" value="SKB39794.1"/>
    <property type="molecule type" value="Genomic_DNA"/>
</dbReference>
<dbReference type="NCBIfam" id="TIGR01845">
    <property type="entry name" value="outer_NodT"/>
    <property type="match status" value="1"/>
</dbReference>
<organism evidence="4 5">
    <name type="scientific">Rhizorhabdus histidinilytica</name>
    <dbReference type="NCBI Taxonomy" id="439228"/>
    <lineage>
        <taxon>Bacteria</taxon>
        <taxon>Pseudomonadati</taxon>
        <taxon>Pseudomonadota</taxon>
        <taxon>Alphaproteobacteria</taxon>
        <taxon>Sphingomonadales</taxon>
        <taxon>Sphingomonadaceae</taxon>
        <taxon>Rhizorhabdus</taxon>
    </lineage>
</organism>
<evidence type="ECO:0000313" key="5">
    <source>
        <dbReference type="Proteomes" id="UP000189818"/>
    </source>
</evidence>
<feature type="region of interest" description="Disordered" evidence="3">
    <location>
        <begin position="99"/>
        <end position="132"/>
    </location>
</feature>
<evidence type="ECO:0000256" key="1">
    <source>
        <dbReference type="ARBA" id="ARBA00007613"/>
    </source>
</evidence>
<keyword evidence="2" id="KW-0449">Lipoprotein</keyword>
<evidence type="ECO:0000313" key="4">
    <source>
        <dbReference type="EMBL" id="SKB39794.1"/>
    </source>
</evidence>